<dbReference type="PROSITE" id="PS51188">
    <property type="entry name" value="ZF_CR"/>
    <property type="match status" value="1"/>
</dbReference>
<dbReference type="InterPro" id="IPR008971">
    <property type="entry name" value="HSP40/DnaJ_pept-bd"/>
</dbReference>
<dbReference type="InterPro" id="IPR036410">
    <property type="entry name" value="HSP_DnaJ_Cys-rich_dom_sf"/>
</dbReference>
<dbReference type="GeneID" id="4838089"/>
<dbReference type="PRINTS" id="PR00625">
    <property type="entry name" value="JDOMAIN"/>
</dbReference>
<dbReference type="PROSITE" id="PS50076">
    <property type="entry name" value="DNAJ_2"/>
    <property type="match status" value="1"/>
</dbReference>
<keyword evidence="2" id="KW-0677">Repeat</keyword>
<evidence type="ECO:0000313" key="9">
    <source>
        <dbReference type="EMBL" id="ABN65903.1"/>
    </source>
</evidence>
<evidence type="ECO:0000259" key="8">
    <source>
        <dbReference type="PROSITE" id="PS51188"/>
    </source>
</evidence>
<keyword evidence="10" id="KW-1185">Reference proteome</keyword>
<dbReference type="EMBL" id="CP000497">
    <property type="protein sequence ID" value="ABN65903.1"/>
    <property type="molecule type" value="Genomic_DNA"/>
</dbReference>
<evidence type="ECO:0000256" key="5">
    <source>
        <dbReference type="ARBA" id="ARBA00023186"/>
    </source>
</evidence>
<evidence type="ECO:0000256" key="4">
    <source>
        <dbReference type="ARBA" id="ARBA00022833"/>
    </source>
</evidence>
<evidence type="ECO:0000256" key="3">
    <source>
        <dbReference type="ARBA" id="ARBA00022771"/>
    </source>
</evidence>
<dbReference type="AlphaFoldDB" id="A3LSH0"/>
<proteinExistence type="predicted"/>
<dbReference type="InterPro" id="IPR044713">
    <property type="entry name" value="DNJA1/2-like"/>
</dbReference>
<protein>
    <submittedName>
        <fullName evidence="9">Uncharacterized protein</fullName>
    </submittedName>
</protein>
<keyword evidence="3 6" id="KW-0863">Zinc-finger</keyword>
<dbReference type="Pfam" id="PF00226">
    <property type="entry name" value="DnaJ"/>
    <property type="match status" value="1"/>
</dbReference>
<dbReference type="InterPro" id="IPR001305">
    <property type="entry name" value="HSP_DnaJ_Cys-rich_dom"/>
</dbReference>
<dbReference type="Pfam" id="PF00684">
    <property type="entry name" value="DnaJ_CXXCXGXG"/>
    <property type="match status" value="1"/>
</dbReference>
<feature type="non-terminal residue" evidence="9">
    <location>
        <position position="475"/>
    </location>
</feature>
<dbReference type="InterPro" id="IPR002939">
    <property type="entry name" value="DnaJ_C"/>
</dbReference>
<dbReference type="InParanoid" id="A3LSH0"/>
<dbReference type="RefSeq" id="XP_001383932.1">
    <property type="nucleotide sequence ID" value="XM_001383895.1"/>
</dbReference>
<dbReference type="HOGENOM" id="CLU_017633_10_5_1"/>
<feature type="zinc finger region" description="CR-type" evidence="6">
    <location>
        <begin position="187"/>
        <end position="268"/>
    </location>
</feature>
<dbReference type="Gene3D" id="1.10.287.110">
    <property type="entry name" value="DnaJ domain"/>
    <property type="match status" value="1"/>
</dbReference>
<evidence type="ECO:0000256" key="2">
    <source>
        <dbReference type="ARBA" id="ARBA00022737"/>
    </source>
</evidence>
<dbReference type="GO" id="GO:0030544">
    <property type="term" value="F:Hsp70 protein binding"/>
    <property type="evidence" value="ECO:0007669"/>
    <property type="project" value="InterPro"/>
</dbReference>
<dbReference type="GO" id="GO:0051082">
    <property type="term" value="F:unfolded protein binding"/>
    <property type="evidence" value="ECO:0007669"/>
    <property type="project" value="InterPro"/>
</dbReference>
<dbReference type="Proteomes" id="UP000002258">
    <property type="component" value="Chromosome 3"/>
</dbReference>
<dbReference type="GO" id="GO:0008270">
    <property type="term" value="F:zinc ion binding"/>
    <property type="evidence" value="ECO:0007669"/>
    <property type="project" value="UniProtKB-KW"/>
</dbReference>
<accession>A3LSH0</accession>
<evidence type="ECO:0000256" key="6">
    <source>
        <dbReference type="PROSITE-ProRule" id="PRU00546"/>
    </source>
</evidence>
<dbReference type="FunFam" id="2.10.230.10:FF:000001">
    <property type="entry name" value="DnaJ subfamily A member 2"/>
    <property type="match status" value="1"/>
</dbReference>
<gene>
    <name evidence="9" type="ORF">PICST_17338</name>
</gene>
<dbReference type="CDD" id="cd10719">
    <property type="entry name" value="DnaJ_zf"/>
    <property type="match status" value="1"/>
</dbReference>
<dbReference type="InterPro" id="IPR001623">
    <property type="entry name" value="DnaJ_domain"/>
</dbReference>
<dbReference type="InterPro" id="IPR036869">
    <property type="entry name" value="J_dom_sf"/>
</dbReference>
<dbReference type="Gene3D" id="2.60.260.20">
    <property type="entry name" value="Urease metallochaperone UreE, N-terminal domain"/>
    <property type="match status" value="2"/>
</dbReference>
<dbReference type="KEGG" id="pic:PICST_17338"/>
<dbReference type="STRING" id="322104.A3LSH0"/>
<dbReference type="SMART" id="SM00271">
    <property type="entry name" value="DnaJ"/>
    <property type="match status" value="1"/>
</dbReference>
<feature type="domain" description="J" evidence="7">
    <location>
        <begin position="6"/>
        <end position="71"/>
    </location>
</feature>
<dbReference type="SUPFAM" id="SSF57938">
    <property type="entry name" value="DnaJ/Hsp40 cysteine-rich domain"/>
    <property type="match status" value="1"/>
</dbReference>
<reference evidence="9 10" key="1">
    <citation type="journal article" date="2007" name="Nat. Biotechnol.">
        <title>Genome sequence of the lignocellulose-bioconverting and xylose-fermenting yeast Pichia stipitis.</title>
        <authorList>
            <person name="Jeffries T.W."/>
            <person name="Grigoriev I.V."/>
            <person name="Grimwood J."/>
            <person name="Laplaza J.M."/>
            <person name="Aerts A."/>
            <person name="Salamov A."/>
            <person name="Schmutz J."/>
            <person name="Lindquist E."/>
            <person name="Dehal P."/>
            <person name="Shapiro H."/>
            <person name="Jin Y.S."/>
            <person name="Passoth V."/>
            <person name="Richardson P.M."/>
        </authorList>
    </citation>
    <scope>NUCLEOTIDE SEQUENCE [LARGE SCALE GENOMIC DNA]</scope>
    <source>
        <strain evidence="10">ATCC 58785 / CBS 6054 / NBRC 10063 / NRRL Y-11545</strain>
    </source>
</reference>
<keyword evidence="5" id="KW-0143">Chaperone</keyword>
<sequence>MSLETHLYDVLGVPTIATTEEISRAYKRLALKCHPDKTNHNPQLTEQFKESTRAYEILRDAKKRGIYDQYGEAGLDGTYQPPATATNVATGSGRSSFFSQRPCQRFASATDIFSQVFNDINSIFSGETVFEFAPGFMNVGGAQAPGAAHSANMMKNVQPAGSAARAPVQGENIHHTCNVTLGDLYFGKTIKLQLPKNSKCRSCDGYGGLRPKTCRTCRGSGQVVVTYYNEFSQYQQTGSCRNCSGTGTYIAPFDKCNDCTLGYLREKKILEISVLPGTKNGDKIVLRGEGDEGRNLIPGDVIIHINQTSHPFLVRKYNDLYMEHEIDLRTALLGGEVLIPDFLRTNHTLKILINVHGFRDLNQSIDEDLQLGEVVGTVNPDEPKIVKGLGMPINNLLSCGQLVQNSNLPAEASDFRKYKKGNLFINFKVKLPSVQDFLNGEQDLTLLSKVLPSTKPTANIASTIFEETHLANIPG</sequence>
<dbReference type="CDD" id="cd10747">
    <property type="entry name" value="DnaJ_C"/>
    <property type="match status" value="1"/>
</dbReference>
<dbReference type="eggNOG" id="KOG0712">
    <property type="taxonomic scope" value="Eukaryota"/>
</dbReference>
<dbReference type="OrthoDB" id="550424at2759"/>
<keyword evidence="4 6" id="KW-0862">Zinc</keyword>
<dbReference type="CDD" id="cd06257">
    <property type="entry name" value="DnaJ"/>
    <property type="match status" value="1"/>
</dbReference>
<organism evidence="9 10">
    <name type="scientific">Scheffersomyces stipitis (strain ATCC 58785 / CBS 6054 / NBRC 10063 / NRRL Y-11545)</name>
    <name type="common">Yeast</name>
    <name type="synonym">Pichia stipitis</name>
    <dbReference type="NCBI Taxonomy" id="322104"/>
    <lineage>
        <taxon>Eukaryota</taxon>
        <taxon>Fungi</taxon>
        <taxon>Dikarya</taxon>
        <taxon>Ascomycota</taxon>
        <taxon>Saccharomycotina</taxon>
        <taxon>Pichiomycetes</taxon>
        <taxon>Debaryomycetaceae</taxon>
        <taxon>Scheffersomyces</taxon>
    </lineage>
</organism>
<feature type="domain" description="CR-type" evidence="8">
    <location>
        <begin position="187"/>
        <end position="268"/>
    </location>
</feature>
<evidence type="ECO:0000259" key="7">
    <source>
        <dbReference type="PROSITE" id="PS50076"/>
    </source>
</evidence>
<dbReference type="SUPFAM" id="SSF46565">
    <property type="entry name" value="Chaperone J-domain"/>
    <property type="match status" value="1"/>
</dbReference>
<dbReference type="SUPFAM" id="SSF49493">
    <property type="entry name" value="HSP40/DnaJ peptide-binding domain"/>
    <property type="match status" value="1"/>
</dbReference>
<dbReference type="Gene3D" id="2.10.230.10">
    <property type="entry name" value="Heat shock protein DnaJ, cysteine-rich domain"/>
    <property type="match status" value="1"/>
</dbReference>
<keyword evidence="1 6" id="KW-0479">Metal-binding</keyword>
<name>A3LSH0_PICST</name>
<dbReference type="Pfam" id="PF01556">
    <property type="entry name" value="DnaJ_C"/>
    <property type="match status" value="1"/>
</dbReference>
<evidence type="ECO:0000313" key="10">
    <source>
        <dbReference type="Proteomes" id="UP000002258"/>
    </source>
</evidence>
<dbReference type="PANTHER" id="PTHR43888">
    <property type="entry name" value="DNAJ-LIKE-2, ISOFORM A-RELATED"/>
    <property type="match status" value="1"/>
</dbReference>
<evidence type="ECO:0000256" key="1">
    <source>
        <dbReference type="ARBA" id="ARBA00022723"/>
    </source>
</evidence>
<dbReference type="GO" id="GO:0006457">
    <property type="term" value="P:protein folding"/>
    <property type="evidence" value="ECO:0007669"/>
    <property type="project" value="InterPro"/>
</dbReference>
<dbReference type="OMA" id="HTCEVNL"/>